<evidence type="ECO:0000313" key="3">
    <source>
        <dbReference type="Proteomes" id="UP000637359"/>
    </source>
</evidence>
<keyword evidence="3" id="KW-1185">Reference proteome</keyword>
<dbReference type="AlphaFoldDB" id="A0A923L6B5"/>
<feature type="region of interest" description="Disordered" evidence="1">
    <location>
        <begin position="1"/>
        <end position="57"/>
    </location>
</feature>
<sequence>MSEENKNKNRDTGRQKNHGIKYNTEPERNGKQDVEIASDSEFLTLDGKKNKRKRDNG</sequence>
<accession>A0A923L6B5</accession>
<dbReference type="RefSeq" id="WP_186870001.1">
    <property type="nucleotide sequence ID" value="NZ_JACOOL010000007.1"/>
</dbReference>
<gene>
    <name evidence="2" type="ORF">H8S33_10780</name>
</gene>
<proteinExistence type="predicted"/>
<evidence type="ECO:0000313" key="2">
    <source>
        <dbReference type="EMBL" id="MBC5637288.1"/>
    </source>
</evidence>
<dbReference type="Proteomes" id="UP000637359">
    <property type="component" value="Unassembled WGS sequence"/>
</dbReference>
<reference evidence="2" key="1">
    <citation type="submission" date="2020-08" db="EMBL/GenBank/DDBJ databases">
        <title>Genome public.</title>
        <authorList>
            <person name="Liu C."/>
            <person name="Sun Q."/>
        </authorList>
    </citation>
    <scope>NUCLEOTIDE SEQUENCE</scope>
    <source>
        <strain evidence="2">BX22</strain>
    </source>
</reference>
<protein>
    <submittedName>
        <fullName evidence="2">Uncharacterized protein</fullName>
    </submittedName>
</protein>
<feature type="compositionally biased region" description="Basic and acidic residues" evidence="1">
    <location>
        <begin position="1"/>
        <end position="14"/>
    </location>
</feature>
<organism evidence="2 3">
    <name type="scientific">Ornithinibacillus hominis</name>
    <dbReference type="NCBI Taxonomy" id="2763055"/>
    <lineage>
        <taxon>Bacteria</taxon>
        <taxon>Bacillati</taxon>
        <taxon>Bacillota</taxon>
        <taxon>Bacilli</taxon>
        <taxon>Bacillales</taxon>
        <taxon>Bacillaceae</taxon>
        <taxon>Ornithinibacillus</taxon>
    </lineage>
</organism>
<comment type="caution">
    <text evidence="2">The sequence shown here is derived from an EMBL/GenBank/DDBJ whole genome shotgun (WGS) entry which is preliminary data.</text>
</comment>
<name>A0A923L6B5_9BACI</name>
<feature type="compositionally biased region" description="Basic and acidic residues" evidence="1">
    <location>
        <begin position="24"/>
        <end position="34"/>
    </location>
</feature>
<evidence type="ECO:0000256" key="1">
    <source>
        <dbReference type="SAM" id="MobiDB-lite"/>
    </source>
</evidence>
<dbReference type="EMBL" id="JACOOL010000007">
    <property type="protein sequence ID" value="MBC5637288.1"/>
    <property type="molecule type" value="Genomic_DNA"/>
</dbReference>